<dbReference type="Gene3D" id="2.60.40.10">
    <property type="entry name" value="Immunoglobulins"/>
    <property type="match status" value="1"/>
</dbReference>
<dbReference type="eggNOG" id="COG2304">
    <property type="taxonomic scope" value="Bacteria"/>
</dbReference>
<dbReference type="Proteomes" id="UP000016562">
    <property type="component" value="Unassembled WGS sequence"/>
</dbReference>
<organism evidence="2 3">
    <name type="scientific">Vibrio ezurae NBRC 102218</name>
    <dbReference type="NCBI Taxonomy" id="1219080"/>
    <lineage>
        <taxon>Bacteria</taxon>
        <taxon>Pseudomonadati</taxon>
        <taxon>Pseudomonadota</taxon>
        <taxon>Gammaproteobacteria</taxon>
        <taxon>Vibrionales</taxon>
        <taxon>Vibrionaceae</taxon>
        <taxon>Vibrio</taxon>
    </lineage>
</organism>
<evidence type="ECO:0000313" key="2">
    <source>
        <dbReference type="EMBL" id="GAD79232.1"/>
    </source>
</evidence>
<dbReference type="EMBL" id="BATM01000008">
    <property type="protein sequence ID" value="GAD79232.1"/>
    <property type="molecule type" value="Genomic_DNA"/>
</dbReference>
<evidence type="ECO:0000313" key="3">
    <source>
        <dbReference type="Proteomes" id="UP000016562"/>
    </source>
</evidence>
<protein>
    <recommendedName>
        <fullName evidence="4">Bacterial Ig-like domain-containing protein</fullName>
    </recommendedName>
</protein>
<proteinExistence type="predicted"/>
<evidence type="ECO:0000256" key="1">
    <source>
        <dbReference type="SAM" id="MobiDB-lite"/>
    </source>
</evidence>
<evidence type="ECO:0008006" key="4">
    <source>
        <dbReference type="Google" id="ProtNLM"/>
    </source>
</evidence>
<dbReference type="AlphaFoldDB" id="U3B197"/>
<accession>U3B197</accession>
<feature type="non-terminal residue" evidence="2">
    <location>
        <position position="445"/>
    </location>
</feature>
<gene>
    <name evidence="2" type="ORF">VEZ01S_08_02680</name>
</gene>
<keyword evidence="3" id="KW-1185">Reference proteome</keyword>
<dbReference type="InterPro" id="IPR013783">
    <property type="entry name" value="Ig-like_fold"/>
</dbReference>
<dbReference type="STRING" id="1219080.VEZ01S_08_02680"/>
<feature type="region of interest" description="Disordered" evidence="1">
    <location>
        <begin position="372"/>
        <end position="392"/>
    </location>
</feature>
<dbReference type="RefSeq" id="WP_021712943.1">
    <property type="nucleotide sequence ID" value="NZ_BATM01000008.1"/>
</dbReference>
<dbReference type="OrthoDB" id="5859436at2"/>
<comment type="caution">
    <text evidence="2">The sequence shown here is derived from an EMBL/GenBank/DDBJ whole genome shotgun (WGS) entry which is preliminary data.</text>
</comment>
<sequence length="445" mass="46370">MDGISFANDVVFGDAWLIIDAQGKLKVAEQGYVPQNGDVIVSVGNTPLSVPENIVSELRVSIAQQGNIQSVDAQSAIQSVIDSLDQNASNSQEELLSEEEEGSSLTTTGAVSRDGAQTIASTDFQTEGVFPSSLTVEQGDAIAVFIEQIVTVLSQGYVDIFDNNGEEVIEGEGETATIAGVIAGGAERLDSLIISDINDKQIVIDVSSIVIDEDGQYSVVNIDVRELADGELTVTAISTDGNGNTIAVTDAVKKDFSDPDDSTSDGVTNLSVSLTDSNGEEIINGEGETAVITGYLGEGGKALESLIITDVDGKALIIPSADIQFDGNGNYTVININVDDFADGELTITANSTGMDGNTITATDTAVKDYTYGNDSDDDGSDITPPQVSLTDNNGEEVINGEGETATISGYLGEGGKSLDSLIITDINNQQLLIAKEDIAIDENG</sequence>
<name>U3B197_9VIBR</name>
<feature type="region of interest" description="Disordered" evidence="1">
    <location>
        <begin position="88"/>
        <end position="112"/>
    </location>
</feature>
<dbReference type="Gene3D" id="6.20.150.20">
    <property type="match status" value="1"/>
</dbReference>
<reference evidence="2 3" key="1">
    <citation type="submission" date="2013-09" db="EMBL/GenBank/DDBJ databases">
        <title>Whole genome shotgun sequence of Vibrio ezurae NBRC 102218.</title>
        <authorList>
            <person name="Yoshida I."/>
            <person name="Hosoyama A."/>
            <person name="Numata M."/>
            <person name="Hashimoto M."/>
            <person name="Hosoyama Y."/>
            <person name="Tsuchikane K."/>
            <person name="Noguchi M."/>
            <person name="Hirakata S."/>
            <person name="Ichikawa N."/>
            <person name="Ohji S."/>
            <person name="Yamazoe A."/>
            <person name="Fujita N."/>
        </authorList>
    </citation>
    <scope>NUCLEOTIDE SEQUENCE [LARGE SCALE GENOMIC DNA]</scope>
    <source>
        <strain evidence="2 3">NBRC 102218</strain>
    </source>
</reference>